<gene>
    <name evidence="1" type="ORF">ANN_02889</name>
</gene>
<comment type="caution">
    <text evidence="1">The sequence shown here is derived from an EMBL/GenBank/DDBJ whole genome shotgun (WGS) entry which is preliminary data.</text>
</comment>
<evidence type="ECO:0000313" key="2">
    <source>
        <dbReference type="Proteomes" id="UP001148838"/>
    </source>
</evidence>
<accession>A0ABQ8U0L0</accession>
<evidence type="ECO:0000313" key="1">
    <source>
        <dbReference type="EMBL" id="KAJ4451427.1"/>
    </source>
</evidence>
<sequence length="227" mass="25467">MSEHAIGSSAVNFMSEHTIGSVAENLMRIEGNELANKTAKQAAKEDGLEVPYNRKPKSTIVTEIEEKGSTNGRTTGQTLLEELYVRSSSHLQLSEDRYRIREGDGNVIKMITGRDEEEMAGVDLHIEMNCHFAVQRSREDSVALARFLATKLQPLTEEIKSNIKDSGHFIEIIDKIKLQDGDLLVSFDITSLFTNVPVNEATYIIHQKVIAQDLPTEWATLAEFYLQ</sequence>
<organism evidence="1 2">
    <name type="scientific">Periplaneta americana</name>
    <name type="common">American cockroach</name>
    <name type="synonym">Blatta americana</name>
    <dbReference type="NCBI Taxonomy" id="6978"/>
    <lineage>
        <taxon>Eukaryota</taxon>
        <taxon>Metazoa</taxon>
        <taxon>Ecdysozoa</taxon>
        <taxon>Arthropoda</taxon>
        <taxon>Hexapoda</taxon>
        <taxon>Insecta</taxon>
        <taxon>Pterygota</taxon>
        <taxon>Neoptera</taxon>
        <taxon>Polyneoptera</taxon>
        <taxon>Dictyoptera</taxon>
        <taxon>Blattodea</taxon>
        <taxon>Blattoidea</taxon>
        <taxon>Blattidae</taxon>
        <taxon>Blattinae</taxon>
        <taxon>Periplaneta</taxon>
    </lineage>
</organism>
<name>A0ABQ8U0L0_PERAM</name>
<dbReference type="EMBL" id="JAJSOF020000001">
    <property type="protein sequence ID" value="KAJ4451427.1"/>
    <property type="molecule type" value="Genomic_DNA"/>
</dbReference>
<evidence type="ECO:0008006" key="3">
    <source>
        <dbReference type="Google" id="ProtNLM"/>
    </source>
</evidence>
<protein>
    <recommendedName>
        <fullName evidence="3">Reverse transcriptase domain-containing protein</fullName>
    </recommendedName>
</protein>
<keyword evidence="2" id="KW-1185">Reference proteome</keyword>
<dbReference type="Proteomes" id="UP001148838">
    <property type="component" value="Unassembled WGS sequence"/>
</dbReference>
<reference evidence="1 2" key="1">
    <citation type="journal article" date="2022" name="Allergy">
        <title>Genome assembly and annotation of Periplaneta americana reveal a comprehensive cockroach allergen profile.</title>
        <authorList>
            <person name="Wang L."/>
            <person name="Xiong Q."/>
            <person name="Saelim N."/>
            <person name="Wang L."/>
            <person name="Nong W."/>
            <person name="Wan A.T."/>
            <person name="Shi M."/>
            <person name="Liu X."/>
            <person name="Cao Q."/>
            <person name="Hui J.H.L."/>
            <person name="Sookrung N."/>
            <person name="Leung T.F."/>
            <person name="Tungtrongchitr A."/>
            <person name="Tsui S.K.W."/>
        </authorList>
    </citation>
    <scope>NUCLEOTIDE SEQUENCE [LARGE SCALE GENOMIC DNA]</scope>
    <source>
        <strain evidence="1">PWHHKU_190912</strain>
    </source>
</reference>
<proteinExistence type="predicted"/>